<dbReference type="SMART" id="SM00028">
    <property type="entry name" value="TPR"/>
    <property type="match status" value="6"/>
</dbReference>
<evidence type="ECO:0008006" key="5">
    <source>
        <dbReference type="Google" id="ProtNLM"/>
    </source>
</evidence>
<dbReference type="PANTHER" id="PTHR45641">
    <property type="entry name" value="TETRATRICOPEPTIDE REPEAT PROTEIN (AFU_ORTHOLOGUE AFUA_6G03870)"/>
    <property type="match status" value="1"/>
</dbReference>
<proteinExistence type="predicted"/>
<dbReference type="PANTHER" id="PTHR45641:SF19">
    <property type="entry name" value="NEPHROCYSTIN-3"/>
    <property type="match status" value="1"/>
</dbReference>
<dbReference type="Gene3D" id="1.25.40.10">
    <property type="entry name" value="Tetratricopeptide repeat domain"/>
    <property type="match status" value="3"/>
</dbReference>
<sequence length="561" mass="63038">MASLLCSYANMCCGINTVCPNTNFGELHTTRLSFCNFLGRQKCDVKLCFLLRTSFSGSGIGTHISSDVLNEATSERTRNMGKCLKSDLSCINDLEEQLRVLFNEVNSMIKSGNKNDAVDLLKANYEAVKEQINAGFRGIEEARVLDIIALGHIALGDLTTAISIMDLLNGIVEYLKNDEPLLDSILMHMGSVYDKLEKLEMSLLSYKRALAIVEIKYGETSSFLIVPLLGMAKALGSLGRTRKAIEIYNRAISVLESCNDIENEELVLPLFALANLLLEERRAADAETAFKRIISICTNLYGENDVKVGMALCSLAKAKYSKGKIDEAVNLYRKALQVLKYSGCAVDDKVMEKIRTDFAELLHLVGRNNEGRALLEECLLITEKSKGKDHPNCVKHLLNLATSYSRSKNYAEAEKLLRISLQIMLKTLPRDDQSISFPMLHLALTLFNLNQVDEAEKYALEVLRIREKAFGKDSLPVGEVLDCLVSIQKRLGRDDNELLEHLKRILKIQEKAFGSESEEVMETLKKVVHYMTTIGLRHEKLPLERRLARLKDKYKHAVKQY</sequence>
<accession>A0A484KE45</accession>
<evidence type="ECO:0000313" key="4">
    <source>
        <dbReference type="Proteomes" id="UP000595140"/>
    </source>
</evidence>
<dbReference type="Pfam" id="PF13374">
    <property type="entry name" value="TPR_10"/>
    <property type="match status" value="1"/>
</dbReference>
<gene>
    <name evidence="3" type="ORF">CCAM_LOCUS5426</name>
</gene>
<dbReference type="GO" id="GO:0009658">
    <property type="term" value="P:chloroplast organization"/>
    <property type="evidence" value="ECO:0007669"/>
    <property type="project" value="TreeGrafter"/>
</dbReference>
<dbReference type="GO" id="GO:0009507">
    <property type="term" value="C:chloroplast"/>
    <property type="evidence" value="ECO:0007669"/>
    <property type="project" value="TreeGrafter"/>
</dbReference>
<organism evidence="3 4">
    <name type="scientific">Cuscuta campestris</name>
    <dbReference type="NCBI Taxonomy" id="132261"/>
    <lineage>
        <taxon>Eukaryota</taxon>
        <taxon>Viridiplantae</taxon>
        <taxon>Streptophyta</taxon>
        <taxon>Embryophyta</taxon>
        <taxon>Tracheophyta</taxon>
        <taxon>Spermatophyta</taxon>
        <taxon>Magnoliopsida</taxon>
        <taxon>eudicotyledons</taxon>
        <taxon>Gunneridae</taxon>
        <taxon>Pentapetalae</taxon>
        <taxon>asterids</taxon>
        <taxon>lamiids</taxon>
        <taxon>Solanales</taxon>
        <taxon>Convolvulaceae</taxon>
        <taxon>Cuscuteae</taxon>
        <taxon>Cuscuta</taxon>
        <taxon>Cuscuta subgen. Grammica</taxon>
        <taxon>Cuscuta sect. Cleistogrammica</taxon>
    </lineage>
</organism>
<dbReference type="Pfam" id="PF13424">
    <property type="entry name" value="TPR_12"/>
    <property type="match status" value="3"/>
</dbReference>
<reference evidence="3 4" key="1">
    <citation type="submission" date="2018-04" db="EMBL/GenBank/DDBJ databases">
        <authorList>
            <person name="Vogel A."/>
        </authorList>
    </citation>
    <scope>NUCLEOTIDE SEQUENCE [LARGE SCALE GENOMIC DNA]</scope>
</reference>
<protein>
    <recommendedName>
        <fullName evidence="5">MalT-like TPR region domain-containing protein</fullName>
    </recommendedName>
</protein>
<evidence type="ECO:0000313" key="3">
    <source>
        <dbReference type="EMBL" id="VFQ63650.1"/>
    </source>
</evidence>
<name>A0A484KE45_9ASTE</name>
<dbReference type="SUPFAM" id="SSF48452">
    <property type="entry name" value="TPR-like"/>
    <property type="match status" value="2"/>
</dbReference>
<evidence type="ECO:0000256" key="2">
    <source>
        <dbReference type="ARBA" id="ARBA00022803"/>
    </source>
</evidence>
<dbReference type="EMBL" id="OOIL02000305">
    <property type="protein sequence ID" value="VFQ63650.1"/>
    <property type="molecule type" value="Genomic_DNA"/>
</dbReference>
<keyword evidence="2" id="KW-0802">TPR repeat</keyword>
<dbReference type="Proteomes" id="UP000595140">
    <property type="component" value="Unassembled WGS sequence"/>
</dbReference>
<keyword evidence="1" id="KW-0677">Repeat</keyword>
<dbReference type="AlphaFoldDB" id="A0A484KE45"/>
<dbReference type="InterPro" id="IPR011990">
    <property type="entry name" value="TPR-like_helical_dom_sf"/>
</dbReference>
<keyword evidence="4" id="KW-1185">Reference proteome</keyword>
<dbReference type="OrthoDB" id="771227at2759"/>
<dbReference type="InterPro" id="IPR019734">
    <property type="entry name" value="TPR_rpt"/>
</dbReference>
<evidence type="ECO:0000256" key="1">
    <source>
        <dbReference type="ARBA" id="ARBA00022737"/>
    </source>
</evidence>